<accession>A0A6G0X898</accession>
<gene>
    <name evidence="6" type="ORF">Ae201684_007251</name>
</gene>
<dbReference type="Pfam" id="PF00447">
    <property type="entry name" value="HSF_DNA-bind"/>
    <property type="match status" value="1"/>
</dbReference>
<dbReference type="Gene3D" id="1.10.10.10">
    <property type="entry name" value="Winged helix-like DNA-binding domain superfamily/Winged helix DNA-binding domain"/>
    <property type="match status" value="1"/>
</dbReference>
<dbReference type="FunFam" id="1.10.10.10:FF:000286">
    <property type="entry name" value="Heat shock transcription factor"/>
    <property type="match status" value="1"/>
</dbReference>
<dbReference type="AlphaFoldDB" id="A0A6G0X898"/>
<dbReference type="SUPFAM" id="SSF46785">
    <property type="entry name" value="Winged helix' DNA-binding domain"/>
    <property type="match status" value="1"/>
</dbReference>
<keyword evidence="2" id="KW-0238">DNA-binding</keyword>
<comment type="subcellular location">
    <subcellularLocation>
        <location evidence="1">Nucleus</location>
    </subcellularLocation>
</comment>
<keyword evidence="7" id="KW-1185">Reference proteome</keyword>
<evidence type="ECO:0000259" key="5">
    <source>
        <dbReference type="SMART" id="SM00415"/>
    </source>
</evidence>
<sequence>MSDHADEPEIAPFLRVLRTMLDDESDEILRWTRDGTAFEILDIDALTIEILPKYFKHNKYPSFQRQLNYFHFKKWTKSRANICTFSNEWFHRDRPEMSAQITRKKSSAGRKESFEEWLPGSLDPLEWTEEALEEGLLEEDLELLATLEEIKHGQ</sequence>
<dbReference type="GO" id="GO:0003700">
    <property type="term" value="F:DNA-binding transcription factor activity"/>
    <property type="evidence" value="ECO:0007669"/>
    <property type="project" value="InterPro"/>
</dbReference>
<dbReference type="InterPro" id="IPR036390">
    <property type="entry name" value="WH_DNA-bd_sf"/>
</dbReference>
<name>A0A6G0X898_9STRA</name>
<dbReference type="PANTHER" id="PTHR10015:SF427">
    <property type="entry name" value="HEAT SHOCK FACTOR PROTEIN"/>
    <property type="match status" value="1"/>
</dbReference>
<feature type="domain" description="HSF-type DNA-binding" evidence="5">
    <location>
        <begin position="9"/>
        <end position="104"/>
    </location>
</feature>
<proteinExistence type="inferred from homology"/>
<dbReference type="PRINTS" id="PR00056">
    <property type="entry name" value="HSFDOMAIN"/>
</dbReference>
<evidence type="ECO:0000256" key="2">
    <source>
        <dbReference type="ARBA" id="ARBA00023125"/>
    </source>
</evidence>
<dbReference type="InterPro" id="IPR036388">
    <property type="entry name" value="WH-like_DNA-bd_sf"/>
</dbReference>
<dbReference type="InterPro" id="IPR000232">
    <property type="entry name" value="HSF_DNA-bd"/>
</dbReference>
<dbReference type="GO" id="GO:0005634">
    <property type="term" value="C:nucleus"/>
    <property type="evidence" value="ECO:0007669"/>
    <property type="project" value="UniProtKB-SubCell"/>
</dbReference>
<protein>
    <recommendedName>
        <fullName evidence="5">HSF-type DNA-binding domain-containing protein</fullName>
    </recommendedName>
</protein>
<evidence type="ECO:0000256" key="3">
    <source>
        <dbReference type="ARBA" id="ARBA00023242"/>
    </source>
</evidence>
<evidence type="ECO:0000256" key="4">
    <source>
        <dbReference type="RuleBase" id="RU004020"/>
    </source>
</evidence>
<dbReference type="EMBL" id="VJMJ01000089">
    <property type="protein sequence ID" value="KAF0736229.1"/>
    <property type="molecule type" value="Genomic_DNA"/>
</dbReference>
<evidence type="ECO:0000313" key="7">
    <source>
        <dbReference type="Proteomes" id="UP000481153"/>
    </source>
</evidence>
<dbReference type="PANTHER" id="PTHR10015">
    <property type="entry name" value="HEAT SHOCK TRANSCRIPTION FACTOR"/>
    <property type="match status" value="1"/>
</dbReference>
<dbReference type="SMART" id="SM00415">
    <property type="entry name" value="HSF"/>
    <property type="match status" value="1"/>
</dbReference>
<reference evidence="6 7" key="1">
    <citation type="submission" date="2019-07" db="EMBL/GenBank/DDBJ databases">
        <title>Genomics analysis of Aphanomyces spp. identifies a new class of oomycete effector associated with host adaptation.</title>
        <authorList>
            <person name="Gaulin E."/>
        </authorList>
    </citation>
    <scope>NUCLEOTIDE SEQUENCE [LARGE SCALE GENOMIC DNA]</scope>
    <source>
        <strain evidence="6 7">ATCC 201684</strain>
    </source>
</reference>
<evidence type="ECO:0000256" key="1">
    <source>
        <dbReference type="ARBA" id="ARBA00004123"/>
    </source>
</evidence>
<dbReference type="OrthoDB" id="78592at2759"/>
<comment type="caution">
    <text evidence="6">The sequence shown here is derived from an EMBL/GenBank/DDBJ whole genome shotgun (WGS) entry which is preliminary data.</text>
</comment>
<evidence type="ECO:0000313" key="6">
    <source>
        <dbReference type="EMBL" id="KAF0736229.1"/>
    </source>
</evidence>
<organism evidence="6 7">
    <name type="scientific">Aphanomyces euteiches</name>
    <dbReference type="NCBI Taxonomy" id="100861"/>
    <lineage>
        <taxon>Eukaryota</taxon>
        <taxon>Sar</taxon>
        <taxon>Stramenopiles</taxon>
        <taxon>Oomycota</taxon>
        <taxon>Saprolegniomycetes</taxon>
        <taxon>Saprolegniales</taxon>
        <taxon>Verrucalvaceae</taxon>
        <taxon>Aphanomyces</taxon>
    </lineage>
</organism>
<comment type="similarity">
    <text evidence="4">Belongs to the HSF family.</text>
</comment>
<dbReference type="VEuPathDB" id="FungiDB:AeMF1_019388"/>
<dbReference type="Proteomes" id="UP000481153">
    <property type="component" value="Unassembled WGS sequence"/>
</dbReference>
<keyword evidence="3" id="KW-0539">Nucleus</keyword>
<dbReference type="GO" id="GO:0043565">
    <property type="term" value="F:sequence-specific DNA binding"/>
    <property type="evidence" value="ECO:0007669"/>
    <property type="project" value="InterPro"/>
</dbReference>